<gene>
    <name evidence="7" type="ORF">BISA_0186</name>
</gene>
<dbReference type="InterPro" id="IPR013783">
    <property type="entry name" value="Ig-like_fold"/>
</dbReference>
<sequence length="975" mass="107561">MLNINMDDVWNILQSLLPQLIAIGVALLLAIIITIAVNKRTVANEGTRKLVHSQSWIVAVIAMIVAVQMMLFGPLNSVLTLASGQGTLSQQSIDNAESLAVDIQREGITLLQNDDNNLPLQTKKLNVFGWSSTNPIYGGSGSGSMNDYYPTVSLLEGMKQAGIETNSELSDLYTKYRADRPYVNYDRQDWSLPEVPAAQYSQTIIDDAKSFSNQAAIVISRPGGEGADLPTNMKGEGIDYTDNSTEYADFEDGGHFLQLSRTEQDMVDLVTKNFDNVTLIYNGANTFEFGFLANYPQIKSVLWCPPAGQTGFTALGEVLAGKTNPSGHTTDTFVKDLKTTPTWNNFGDFRYDNMSEYNTDFYGTTMRPSFVNYVEGIYVGYRFYETASDEGFINYDDVVQFPFGYGLSYTNFDQSLDNVTYENGHITADVTVTNTGDVAGRDAVELYYNPPYTNGGIEKASANLIAFDKTDELQPGESTNVTLEFNDEDMASYDYQNDKAYVLEAGDYGISLRSDSHHVIAERNINVPSTIVYDESNPRSTDKTTVTNQFDNAEGDVTYLSRANHFANYDEVAAAPTSFTLSDDLKAKFINNSNYNTDELNNDSDQMPTTGAKNDIRLADLYGADYDDARWDQLLDNLTFDDMDDLIAWGGYGSRAVKSIGKVQQYDLDGPAALNNNFTGSGSIGFPASVAVACTWNEDLATRYGESIGDMAHEIDASGWYAPAMNIHRNAFAGRNFEYFSEDGLLSGVMVRNEVAAARAKGVYAFIKHFALNDQETNRQSMLCTWATEQAIREIYLKPFEMAVKDGGAQAVMSAYNYIGTIYAGASSNLLNTVLRDEWGFRGMVLTDYFGGIGYQNANQEIRNGGDIMLATTETTNHITDHSATSLLAMRNAAHNILYTTVNCWKYENGEPKTQTPVWQWIDYGVIAAMAIALIAAETLAIRRFMMRLQAARKVEVAGTAAANEPGDSLESIEN</sequence>
<dbReference type="Proteomes" id="UP000029066">
    <property type="component" value="Unassembled WGS sequence"/>
</dbReference>
<keyword evidence="5" id="KW-1133">Transmembrane helix</keyword>
<evidence type="ECO:0000256" key="1">
    <source>
        <dbReference type="ARBA" id="ARBA00005336"/>
    </source>
</evidence>
<feature type="transmembrane region" description="Helical" evidence="5">
    <location>
        <begin position="16"/>
        <end position="36"/>
    </location>
</feature>
<dbReference type="InterPro" id="IPR001764">
    <property type="entry name" value="Glyco_hydro_3_N"/>
</dbReference>
<dbReference type="Pfam" id="PF14310">
    <property type="entry name" value="Fn3-like"/>
    <property type="match status" value="1"/>
</dbReference>
<dbReference type="Gene3D" id="2.60.40.10">
    <property type="entry name" value="Immunoglobulins"/>
    <property type="match status" value="1"/>
</dbReference>
<evidence type="ECO:0000256" key="5">
    <source>
        <dbReference type="SAM" id="Phobius"/>
    </source>
</evidence>
<dbReference type="InterPro" id="IPR017853">
    <property type="entry name" value="GH"/>
</dbReference>
<dbReference type="GO" id="GO:0005975">
    <property type="term" value="P:carbohydrate metabolic process"/>
    <property type="evidence" value="ECO:0007669"/>
    <property type="project" value="InterPro"/>
</dbReference>
<dbReference type="OrthoDB" id="3187562at2"/>
<dbReference type="Pfam" id="PF01915">
    <property type="entry name" value="Glyco_hydro_3_C"/>
    <property type="match status" value="1"/>
</dbReference>
<dbReference type="InterPro" id="IPR019800">
    <property type="entry name" value="Glyco_hydro_3_AS"/>
</dbReference>
<dbReference type="PANTHER" id="PTHR42715">
    <property type="entry name" value="BETA-GLUCOSIDASE"/>
    <property type="match status" value="1"/>
</dbReference>
<dbReference type="InterPro" id="IPR036881">
    <property type="entry name" value="Glyco_hydro_3_C_sf"/>
</dbReference>
<feature type="transmembrane region" description="Helical" evidence="5">
    <location>
        <begin position="56"/>
        <end position="75"/>
    </location>
</feature>
<dbReference type="InterPro" id="IPR036962">
    <property type="entry name" value="Glyco_hydro_3_N_sf"/>
</dbReference>
<dbReference type="AlphaFoldDB" id="A0A087DF48"/>
<feature type="domain" description="Fibronectin type III-like" evidence="6">
    <location>
        <begin position="442"/>
        <end position="516"/>
    </location>
</feature>
<accession>A0A087DF48</accession>
<keyword evidence="3" id="KW-0119">Carbohydrate metabolism</keyword>
<dbReference type="RefSeq" id="WP_051917254.1">
    <property type="nucleotide sequence ID" value="NZ_JDUT01000002.1"/>
</dbReference>
<dbReference type="PANTHER" id="PTHR42715:SF10">
    <property type="entry name" value="BETA-GLUCOSIDASE"/>
    <property type="match status" value="1"/>
</dbReference>
<comment type="caution">
    <text evidence="7">The sequence shown here is derived from an EMBL/GenBank/DDBJ whole genome shotgun (WGS) entry which is preliminary data.</text>
</comment>
<dbReference type="SUPFAM" id="SSF51445">
    <property type="entry name" value="(Trans)glycosidases"/>
    <property type="match status" value="1"/>
</dbReference>
<dbReference type="PRINTS" id="PR00133">
    <property type="entry name" value="GLHYDRLASE3"/>
</dbReference>
<organism evidence="7 8">
    <name type="scientific">Bifidobacterium saguini DSM 23967</name>
    <dbReference type="NCBI Taxonomy" id="1437607"/>
    <lineage>
        <taxon>Bacteria</taxon>
        <taxon>Bacillati</taxon>
        <taxon>Actinomycetota</taxon>
        <taxon>Actinomycetes</taxon>
        <taxon>Bifidobacteriales</taxon>
        <taxon>Bifidobacteriaceae</taxon>
        <taxon>Bifidobacterium</taxon>
    </lineage>
</organism>
<dbReference type="EMBL" id="JGZN01000003">
    <property type="protein sequence ID" value="KFI94148.1"/>
    <property type="molecule type" value="Genomic_DNA"/>
</dbReference>
<comment type="similarity">
    <text evidence="1 4">Belongs to the glycosyl hydrolase 3 family.</text>
</comment>
<dbReference type="SMART" id="SM01217">
    <property type="entry name" value="Fn3_like"/>
    <property type="match status" value="1"/>
</dbReference>
<dbReference type="Pfam" id="PF00933">
    <property type="entry name" value="Glyco_hydro_3"/>
    <property type="match status" value="1"/>
</dbReference>
<dbReference type="STRING" id="1437607.BISA_0186"/>
<dbReference type="InterPro" id="IPR026891">
    <property type="entry name" value="Fn3-like"/>
</dbReference>
<evidence type="ECO:0000256" key="2">
    <source>
        <dbReference type="ARBA" id="ARBA00022801"/>
    </source>
</evidence>
<dbReference type="PROSITE" id="PS00775">
    <property type="entry name" value="GLYCOSYL_HYDROL_F3"/>
    <property type="match status" value="1"/>
</dbReference>
<dbReference type="EC" id="3.2.1.21" evidence="7"/>
<feature type="transmembrane region" description="Helical" evidence="5">
    <location>
        <begin position="921"/>
        <end position="942"/>
    </location>
</feature>
<evidence type="ECO:0000313" key="8">
    <source>
        <dbReference type="Proteomes" id="UP000029066"/>
    </source>
</evidence>
<dbReference type="SUPFAM" id="SSF52279">
    <property type="entry name" value="Beta-D-glucan exohydrolase, C-terminal domain"/>
    <property type="match status" value="1"/>
</dbReference>
<keyword evidence="5" id="KW-0472">Membrane</keyword>
<reference evidence="7 8" key="1">
    <citation type="submission" date="2014-03" db="EMBL/GenBank/DDBJ databases">
        <title>Genomics of Bifidobacteria.</title>
        <authorList>
            <person name="Ventura M."/>
            <person name="Milani C."/>
            <person name="Lugli G.A."/>
        </authorList>
    </citation>
    <scope>NUCLEOTIDE SEQUENCE [LARGE SCALE GENOMIC DNA]</scope>
    <source>
        <strain evidence="7 8">DSM 23967</strain>
    </source>
</reference>
<proteinExistence type="inferred from homology"/>
<keyword evidence="2 4" id="KW-0378">Hydrolase</keyword>
<keyword evidence="5" id="KW-0812">Transmembrane</keyword>
<dbReference type="InterPro" id="IPR050288">
    <property type="entry name" value="Cellulose_deg_GH3"/>
</dbReference>
<dbReference type="InterPro" id="IPR002772">
    <property type="entry name" value="Glyco_hydro_3_C"/>
</dbReference>
<dbReference type="Gene3D" id="3.20.20.300">
    <property type="entry name" value="Glycoside hydrolase, family 3, N-terminal domain"/>
    <property type="match status" value="1"/>
</dbReference>
<evidence type="ECO:0000313" key="7">
    <source>
        <dbReference type="EMBL" id="KFI94148.1"/>
    </source>
</evidence>
<keyword evidence="4 7" id="KW-0326">Glycosidase</keyword>
<evidence type="ECO:0000259" key="6">
    <source>
        <dbReference type="SMART" id="SM01217"/>
    </source>
</evidence>
<name>A0A087DF48_9BIFI</name>
<evidence type="ECO:0000256" key="4">
    <source>
        <dbReference type="RuleBase" id="RU361161"/>
    </source>
</evidence>
<dbReference type="GO" id="GO:0008422">
    <property type="term" value="F:beta-glucosidase activity"/>
    <property type="evidence" value="ECO:0007669"/>
    <property type="project" value="UniProtKB-EC"/>
</dbReference>
<protein>
    <submittedName>
        <fullName evidence="7">Beta-glucosidase</fullName>
        <ecNumber evidence="7">3.2.1.21</ecNumber>
    </submittedName>
</protein>
<evidence type="ECO:0000256" key="3">
    <source>
        <dbReference type="ARBA" id="ARBA00023277"/>
    </source>
</evidence>
<dbReference type="Gene3D" id="3.40.50.1700">
    <property type="entry name" value="Glycoside hydrolase family 3 C-terminal domain"/>
    <property type="match status" value="1"/>
</dbReference>